<feature type="region of interest" description="Disordered" evidence="1">
    <location>
        <begin position="1"/>
        <end position="21"/>
    </location>
</feature>
<evidence type="ECO:0000256" key="1">
    <source>
        <dbReference type="SAM" id="MobiDB-lite"/>
    </source>
</evidence>
<dbReference type="EMBL" id="FMZZ01000007">
    <property type="protein sequence ID" value="SDD09741.1"/>
    <property type="molecule type" value="Genomic_DNA"/>
</dbReference>
<reference evidence="4" key="1">
    <citation type="submission" date="2016-10" db="EMBL/GenBank/DDBJ databases">
        <authorList>
            <person name="Varghese N."/>
            <person name="Submissions S."/>
        </authorList>
    </citation>
    <scope>NUCLEOTIDE SEQUENCE [LARGE SCALE GENOMIC DNA]</scope>
    <source>
        <strain evidence="4">IBRC-M 10403</strain>
    </source>
</reference>
<dbReference type="Proteomes" id="UP000199501">
    <property type="component" value="Unassembled WGS sequence"/>
</dbReference>
<gene>
    <name evidence="3" type="ORF">SAMN05216174_107109</name>
</gene>
<keyword evidence="3" id="KW-0808">Transferase</keyword>
<proteinExistence type="predicted"/>
<dbReference type="Gene3D" id="3.30.565.10">
    <property type="entry name" value="Histidine kinase-like ATPase, C-terminal domain"/>
    <property type="match status" value="1"/>
</dbReference>
<feature type="domain" description="Histidine kinase/HSP90-like ATPase" evidence="2">
    <location>
        <begin position="38"/>
        <end position="118"/>
    </location>
</feature>
<feature type="compositionally biased region" description="Polar residues" evidence="1">
    <location>
        <begin position="125"/>
        <end position="137"/>
    </location>
</feature>
<protein>
    <submittedName>
        <fullName evidence="3">Histidine kinase-like ATPase domain-containing protein</fullName>
    </submittedName>
</protein>
<accession>A0A1G6RZ99</accession>
<evidence type="ECO:0000313" key="3">
    <source>
        <dbReference type="EMBL" id="SDD09741.1"/>
    </source>
</evidence>
<feature type="compositionally biased region" description="Low complexity" evidence="1">
    <location>
        <begin position="106"/>
        <end position="116"/>
    </location>
</feature>
<feature type="region of interest" description="Disordered" evidence="1">
    <location>
        <begin position="106"/>
        <end position="164"/>
    </location>
</feature>
<sequence length="164" mass="17229">MPIASPPDAEGTDPPHPRRRPSPLAAFAAGAILTVMMPPRTAHLAAVRTHIKTWLTGLAVADTTAHDIVTATDEALTNAVNHNHDTLTGLVALTIEATPTAITTTITSNGTWTSSTPKEPRISPIGTSTPCQTTPSARRTPEPARDRKLSTGAAAPLPRADLRR</sequence>
<keyword evidence="4" id="KW-1185">Reference proteome</keyword>
<feature type="compositionally biased region" description="Basic and acidic residues" evidence="1">
    <location>
        <begin position="139"/>
        <end position="149"/>
    </location>
</feature>
<keyword evidence="3" id="KW-0418">Kinase</keyword>
<evidence type="ECO:0000313" key="4">
    <source>
        <dbReference type="Proteomes" id="UP000199501"/>
    </source>
</evidence>
<dbReference type="STRING" id="1271860.SAMN05216174_107109"/>
<dbReference type="InterPro" id="IPR003594">
    <property type="entry name" value="HATPase_dom"/>
</dbReference>
<dbReference type="InterPro" id="IPR036890">
    <property type="entry name" value="HATPase_C_sf"/>
</dbReference>
<dbReference type="GO" id="GO:0016301">
    <property type="term" value="F:kinase activity"/>
    <property type="evidence" value="ECO:0007669"/>
    <property type="project" value="UniProtKB-KW"/>
</dbReference>
<feature type="compositionally biased region" description="Low complexity" evidence="1">
    <location>
        <begin position="153"/>
        <end position="164"/>
    </location>
</feature>
<name>A0A1G6RZ99_9PSEU</name>
<organism evidence="3 4">
    <name type="scientific">Actinokineospora iranica</name>
    <dbReference type="NCBI Taxonomy" id="1271860"/>
    <lineage>
        <taxon>Bacteria</taxon>
        <taxon>Bacillati</taxon>
        <taxon>Actinomycetota</taxon>
        <taxon>Actinomycetes</taxon>
        <taxon>Pseudonocardiales</taxon>
        <taxon>Pseudonocardiaceae</taxon>
        <taxon>Actinokineospora</taxon>
    </lineage>
</organism>
<dbReference type="AlphaFoldDB" id="A0A1G6RZ99"/>
<evidence type="ECO:0000259" key="2">
    <source>
        <dbReference type="Pfam" id="PF13581"/>
    </source>
</evidence>
<dbReference type="Pfam" id="PF13581">
    <property type="entry name" value="HATPase_c_2"/>
    <property type="match status" value="1"/>
</dbReference>